<evidence type="ECO:0000313" key="3">
    <source>
        <dbReference type="Proteomes" id="UP000600139"/>
    </source>
</evidence>
<dbReference type="RefSeq" id="WP_200351478.1">
    <property type="nucleotide sequence ID" value="NZ_BAABHZ010000006.1"/>
</dbReference>
<proteinExistence type="predicted"/>
<name>A0A934VBW4_9BACT</name>
<keyword evidence="1" id="KW-0175">Coiled coil</keyword>
<organism evidence="2 3">
    <name type="scientific">Luteolibacter yonseiensis</name>
    <dbReference type="NCBI Taxonomy" id="1144680"/>
    <lineage>
        <taxon>Bacteria</taxon>
        <taxon>Pseudomonadati</taxon>
        <taxon>Verrucomicrobiota</taxon>
        <taxon>Verrucomicrobiia</taxon>
        <taxon>Verrucomicrobiales</taxon>
        <taxon>Verrucomicrobiaceae</taxon>
        <taxon>Luteolibacter</taxon>
    </lineage>
</organism>
<accession>A0A934VBW4</accession>
<gene>
    <name evidence="2" type="ORF">JIN84_13040</name>
</gene>
<reference evidence="2" key="1">
    <citation type="submission" date="2021-01" db="EMBL/GenBank/DDBJ databases">
        <title>Modified the classification status of verrucomicrobia.</title>
        <authorList>
            <person name="Feng X."/>
        </authorList>
    </citation>
    <scope>NUCLEOTIDE SEQUENCE</scope>
    <source>
        <strain evidence="2">JCM 18052</strain>
    </source>
</reference>
<protein>
    <submittedName>
        <fullName evidence="2">Uncharacterized protein</fullName>
    </submittedName>
</protein>
<keyword evidence="3" id="KW-1185">Reference proteome</keyword>
<comment type="caution">
    <text evidence="2">The sequence shown here is derived from an EMBL/GenBank/DDBJ whole genome shotgun (WGS) entry which is preliminary data.</text>
</comment>
<sequence length="69" mass="8106">MDILDAKDPGRVARVREMLLRTINSENPAKKHGNRYDEWEQRVYDAKEELAILDSRLWALGIDNGEYPY</sequence>
<dbReference type="EMBL" id="JAENIK010000011">
    <property type="protein sequence ID" value="MBK1816545.1"/>
    <property type="molecule type" value="Genomic_DNA"/>
</dbReference>
<feature type="coiled-coil region" evidence="1">
    <location>
        <begin position="29"/>
        <end position="56"/>
    </location>
</feature>
<evidence type="ECO:0000256" key="1">
    <source>
        <dbReference type="SAM" id="Coils"/>
    </source>
</evidence>
<evidence type="ECO:0000313" key="2">
    <source>
        <dbReference type="EMBL" id="MBK1816545.1"/>
    </source>
</evidence>
<dbReference type="AlphaFoldDB" id="A0A934VBW4"/>
<dbReference type="Proteomes" id="UP000600139">
    <property type="component" value="Unassembled WGS sequence"/>
</dbReference>